<name>A0A1E3IJ44_9TREE</name>
<protein>
    <submittedName>
        <fullName evidence="1">Uncharacterized protein</fullName>
    </submittedName>
</protein>
<dbReference type="AlphaFoldDB" id="A0A1E3IJ44"/>
<organism evidence="1 2">
    <name type="scientific">Cryptococcus depauperatus CBS 7841</name>
    <dbReference type="NCBI Taxonomy" id="1295531"/>
    <lineage>
        <taxon>Eukaryota</taxon>
        <taxon>Fungi</taxon>
        <taxon>Dikarya</taxon>
        <taxon>Basidiomycota</taxon>
        <taxon>Agaricomycotina</taxon>
        <taxon>Tremellomycetes</taxon>
        <taxon>Tremellales</taxon>
        <taxon>Cryptococcaceae</taxon>
        <taxon>Cryptococcus</taxon>
    </lineage>
</organism>
<keyword evidence="2" id="KW-1185">Reference proteome</keyword>
<accession>A0A1E3IJ44</accession>
<sequence length="208" mass="23097">MDRIFPNEGDFASSSSKLASYLPSWFGPQTKPDSKNVGPFFCPDESHNTTGMGTQLKPGDSVVRLEFDGDEGRSGVYHIDCGLHTAHSTFDATGSPTKSFRRVNIAFGNIDASGNFENGYPDGQTLTTNMGSNKYLFNEKFRDYTENCPGYSQWPEETFDKYVNKLFNAEPSDVQEHSPEPPQRPPQELTKSSVGGLKRRNRYAADGD</sequence>
<dbReference type="KEGG" id="cdep:91086146"/>
<dbReference type="VEuPathDB" id="FungiDB:L203_03180"/>
<reference evidence="1" key="2">
    <citation type="journal article" date="2022" name="Elife">
        <title>Obligate sexual reproduction of a homothallic fungus closely related to the Cryptococcus pathogenic species complex.</title>
        <authorList>
            <person name="Passer A.R."/>
            <person name="Clancey S.A."/>
            <person name="Shea T."/>
            <person name="David-Palma M."/>
            <person name="Averette A.F."/>
            <person name="Boekhout T."/>
            <person name="Porcel B.M."/>
            <person name="Nowrousian M."/>
            <person name="Cuomo C.A."/>
            <person name="Sun S."/>
            <person name="Heitman J."/>
            <person name="Coelho M.A."/>
        </authorList>
    </citation>
    <scope>NUCLEOTIDE SEQUENCE</scope>
    <source>
        <strain evidence="1">CBS 7841</strain>
    </source>
</reference>
<dbReference type="Proteomes" id="UP000094043">
    <property type="component" value="Chromosome 2"/>
</dbReference>
<evidence type="ECO:0000313" key="1">
    <source>
        <dbReference type="EMBL" id="WVN86762.1"/>
    </source>
</evidence>
<reference evidence="1" key="3">
    <citation type="submission" date="2024-01" db="EMBL/GenBank/DDBJ databases">
        <authorList>
            <person name="Coelho M.A."/>
            <person name="David-Palma M."/>
            <person name="Shea T."/>
            <person name="Sun S."/>
            <person name="Cuomo C.A."/>
            <person name="Heitman J."/>
        </authorList>
    </citation>
    <scope>NUCLEOTIDE SEQUENCE</scope>
    <source>
        <strain evidence="1">CBS 7841</strain>
    </source>
</reference>
<reference evidence="1" key="1">
    <citation type="submission" date="2016-06" db="EMBL/GenBank/DDBJ databases">
        <authorList>
            <person name="Cuomo C."/>
            <person name="Litvintseva A."/>
            <person name="Heitman J."/>
            <person name="Chen Y."/>
            <person name="Sun S."/>
            <person name="Springer D."/>
            <person name="Dromer F."/>
            <person name="Young S."/>
            <person name="Zeng Q."/>
            <person name="Chapman S."/>
            <person name="Gujja S."/>
            <person name="Saif S."/>
            <person name="Birren B."/>
        </authorList>
    </citation>
    <scope>NUCLEOTIDE SEQUENCE</scope>
    <source>
        <strain evidence="1">CBS 7841</strain>
    </source>
</reference>
<gene>
    <name evidence="1" type="ORF">L203_101934</name>
</gene>
<dbReference type="RefSeq" id="XP_066067462.1">
    <property type="nucleotide sequence ID" value="XM_066211365.1"/>
</dbReference>
<dbReference type="GeneID" id="91086146"/>
<proteinExistence type="predicted"/>
<evidence type="ECO:0000313" key="2">
    <source>
        <dbReference type="Proteomes" id="UP000094043"/>
    </source>
</evidence>
<dbReference type="EMBL" id="CP143785">
    <property type="protein sequence ID" value="WVN86762.1"/>
    <property type="molecule type" value="Genomic_DNA"/>
</dbReference>